<dbReference type="GO" id="GO:0048280">
    <property type="term" value="P:vesicle fusion with Golgi apparatus"/>
    <property type="evidence" value="ECO:0007669"/>
    <property type="project" value="InterPro"/>
</dbReference>
<evidence type="ECO:0000313" key="8">
    <source>
        <dbReference type="EMBL" id="KAK5108146.1"/>
    </source>
</evidence>
<evidence type="ECO:0000256" key="2">
    <source>
        <dbReference type="ARBA" id="ARBA00023034"/>
    </source>
</evidence>
<feature type="coiled-coil region" evidence="4">
    <location>
        <begin position="808"/>
        <end position="989"/>
    </location>
</feature>
<dbReference type="GO" id="GO:0000139">
    <property type="term" value="C:Golgi membrane"/>
    <property type="evidence" value="ECO:0007669"/>
    <property type="project" value="InterPro"/>
</dbReference>
<dbReference type="InterPro" id="IPR016024">
    <property type="entry name" value="ARM-type_fold"/>
</dbReference>
<gene>
    <name evidence="8" type="ORF">LTR62_008742</name>
</gene>
<feature type="region of interest" description="Disordered" evidence="5">
    <location>
        <begin position="1013"/>
        <end position="1047"/>
    </location>
</feature>
<evidence type="ECO:0000256" key="4">
    <source>
        <dbReference type="SAM" id="Coils"/>
    </source>
</evidence>
<dbReference type="GO" id="GO:0012507">
    <property type="term" value="C:ER to Golgi transport vesicle membrane"/>
    <property type="evidence" value="ECO:0007669"/>
    <property type="project" value="TreeGrafter"/>
</dbReference>
<reference evidence="8" key="1">
    <citation type="submission" date="2023-08" db="EMBL/GenBank/DDBJ databases">
        <title>Black Yeasts Isolated from many extreme environments.</title>
        <authorList>
            <person name="Coleine C."/>
            <person name="Stajich J.E."/>
            <person name="Selbmann L."/>
        </authorList>
    </citation>
    <scope>NUCLEOTIDE SEQUENCE</scope>
    <source>
        <strain evidence="8">CCFEE 5401</strain>
    </source>
</reference>
<dbReference type="InterPro" id="IPR006955">
    <property type="entry name" value="Uso1_p115_C"/>
</dbReference>
<evidence type="ECO:0000313" key="9">
    <source>
        <dbReference type="Proteomes" id="UP001310890"/>
    </source>
</evidence>
<feature type="compositionally biased region" description="Low complexity" evidence="5">
    <location>
        <begin position="391"/>
        <end position="405"/>
    </location>
</feature>
<feature type="domain" description="Uso1/p115-like vesicle tethering protein C-terminal" evidence="7">
    <location>
        <begin position="928"/>
        <end position="1034"/>
    </location>
</feature>
<keyword evidence="2" id="KW-0333">Golgi apparatus</keyword>
<evidence type="ECO:0008006" key="10">
    <source>
        <dbReference type="Google" id="ProtNLM"/>
    </source>
</evidence>
<dbReference type="GO" id="GO:0048211">
    <property type="term" value="P:Golgi vesicle docking"/>
    <property type="evidence" value="ECO:0007669"/>
    <property type="project" value="TreeGrafter"/>
</dbReference>
<feature type="compositionally biased region" description="Acidic residues" evidence="5">
    <location>
        <begin position="1019"/>
        <end position="1047"/>
    </location>
</feature>
<evidence type="ECO:0000259" key="7">
    <source>
        <dbReference type="Pfam" id="PF04871"/>
    </source>
</evidence>
<dbReference type="SUPFAM" id="SSF48371">
    <property type="entry name" value="ARM repeat"/>
    <property type="match status" value="1"/>
</dbReference>
<evidence type="ECO:0000256" key="1">
    <source>
        <dbReference type="ARBA" id="ARBA00004555"/>
    </source>
</evidence>
<dbReference type="Proteomes" id="UP001310890">
    <property type="component" value="Unassembled WGS sequence"/>
</dbReference>
<dbReference type="GO" id="GO:0005795">
    <property type="term" value="C:Golgi stack"/>
    <property type="evidence" value="ECO:0007669"/>
    <property type="project" value="TreeGrafter"/>
</dbReference>
<dbReference type="AlphaFoldDB" id="A0AAN7TD85"/>
<feature type="region of interest" description="Disordered" evidence="5">
    <location>
        <begin position="706"/>
        <end position="729"/>
    </location>
</feature>
<dbReference type="GO" id="GO:0006888">
    <property type="term" value="P:endoplasmic reticulum to Golgi vesicle-mediated transport"/>
    <property type="evidence" value="ECO:0007669"/>
    <property type="project" value="TreeGrafter"/>
</dbReference>
<comment type="subcellular location">
    <subcellularLocation>
        <location evidence="1">Golgi apparatus</location>
    </subcellularLocation>
</comment>
<proteinExistence type="predicted"/>
<keyword evidence="3 4" id="KW-0175">Coiled coil</keyword>
<feature type="compositionally biased region" description="Low complexity" evidence="5">
    <location>
        <begin position="709"/>
        <end position="723"/>
    </location>
</feature>
<comment type="caution">
    <text evidence="8">The sequence shown here is derived from an EMBL/GenBank/DDBJ whole genome shotgun (WGS) entry which is preliminary data.</text>
</comment>
<dbReference type="InterPro" id="IPR011989">
    <property type="entry name" value="ARM-like"/>
</dbReference>
<dbReference type="InterPro" id="IPR006953">
    <property type="entry name" value="Vesicle_Uso1_P115_head"/>
</dbReference>
<dbReference type="PANTHER" id="PTHR10013:SF0">
    <property type="entry name" value="GENERAL VESICULAR TRANSPORT FACTOR P115"/>
    <property type="match status" value="1"/>
</dbReference>
<dbReference type="GO" id="GO:0005783">
    <property type="term" value="C:endoplasmic reticulum"/>
    <property type="evidence" value="ECO:0007669"/>
    <property type="project" value="TreeGrafter"/>
</dbReference>
<evidence type="ECO:0000256" key="3">
    <source>
        <dbReference type="ARBA" id="ARBA00023054"/>
    </source>
</evidence>
<organism evidence="8 9">
    <name type="scientific">Meristemomyces frigidus</name>
    <dbReference type="NCBI Taxonomy" id="1508187"/>
    <lineage>
        <taxon>Eukaryota</taxon>
        <taxon>Fungi</taxon>
        <taxon>Dikarya</taxon>
        <taxon>Ascomycota</taxon>
        <taxon>Pezizomycotina</taxon>
        <taxon>Dothideomycetes</taxon>
        <taxon>Dothideomycetidae</taxon>
        <taxon>Mycosphaerellales</taxon>
        <taxon>Teratosphaeriaceae</taxon>
        <taxon>Meristemomyces</taxon>
    </lineage>
</organism>
<feature type="region of interest" description="Disordered" evidence="5">
    <location>
        <begin position="68"/>
        <end position="88"/>
    </location>
</feature>
<sequence>MLKTPPLQTATATIDTLCGRLQSATLLEDRRAAILGLRSFAKQYPASVAGGSVRELITILRRDGLGTAGNSSKDARQGGGQQDEEGGGDVDTIRLVLETLLMLCNPDSTSPEASDELAYFMADEFSMRQENITLLLTLLDPTLPIADYYSRLYSVQLLQAICAARPERLQECILGAPLGVSRLVGVLDDGRDAVRNAGLLLLVDLTGGANEELRKIVAFEDVFAKVFALIRAEGGLAEGGITAQDCLTLLANLIRGSPSNQTMFRESGCVSPMVQLLEQAFPPESAEAPYLAQGREKAAWGLLQLLALFLEQGEKSTAQNQTVFFRTGTAQVLIDLGFASALPPPIRTLALKCAAALITTNAPLQEAFAALTVDPIASRLAEAKTTLRPNGSRSGAHSARGSARASAERQRQYIIEALLELTLSKSQEDQQLRMAGCSLIRAYLSDHDRIKAHFLQRAMAGHAEHESAANTLNTLVQPTEDVQSVLYASWIITDLVADKPEAKAALASVKEGDENEEEDILTLIQTTGVQLQTALLTLDERTIAAYAGLLTVLLWDFADGVNILLAEGSGLLQSLVPAANLAASGSLIAGMAAILLGTIYEFSTKDSPIPRRTLAPLLSQKLGRTKYHDSLKALRREPAVRDFDLADSAEDTLLSAAFIDLFMTEYSRLRRSIDKDPGIEVLPSSAVEGGVDRDVLDDLRQQLESVKNASAQAQQDALAAGQQHEQDRMTGMKDLQTATAEIERIRRINQAMQQSHESELQKVARQHEQARQQLQVEHQRAMESAQAEAGRLVEIRLREQGASSAQKMQEYERRLAELGNTFRSEKSKFAETARQLETLTEKHGELWRNEQQARETLQELGQRHEKVTREHQVASTEVERLRTEVENVRSASEISLTQLEQAKGQLTAVQEELEGRDDELATERAGFADLERELETVKAELASAQAAAQTTAKSTVTSVSGTKEHEEQVQALQKAVKEAESGEKAAKEELESMLLVMGDIEAKRDDLIKKVKELGGSVSDEDEEDEDEEAEGEDEDEDEDEEDGEVD</sequence>
<dbReference type="EMBL" id="JAVRRL010000094">
    <property type="protein sequence ID" value="KAK5108146.1"/>
    <property type="molecule type" value="Genomic_DNA"/>
</dbReference>
<protein>
    <recommendedName>
        <fullName evidence="10">Vesicle tethering protein Uso1/P115-like head domain-containing protein</fullName>
    </recommendedName>
</protein>
<evidence type="ECO:0000256" key="5">
    <source>
        <dbReference type="SAM" id="MobiDB-lite"/>
    </source>
</evidence>
<feature type="domain" description="Vesicle tethering protein Uso1/P115-like head" evidence="6">
    <location>
        <begin position="361"/>
        <end position="673"/>
    </location>
</feature>
<dbReference type="Gene3D" id="1.25.10.10">
    <property type="entry name" value="Leucine-rich Repeat Variant"/>
    <property type="match status" value="1"/>
</dbReference>
<dbReference type="Pfam" id="PF04869">
    <property type="entry name" value="Uso1_p115_head"/>
    <property type="match status" value="1"/>
</dbReference>
<feature type="region of interest" description="Disordered" evidence="5">
    <location>
        <begin position="384"/>
        <end position="405"/>
    </location>
</feature>
<dbReference type="PANTHER" id="PTHR10013">
    <property type="entry name" value="GENERAL VESICULAR TRANSPORT FACTOR P115"/>
    <property type="match status" value="1"/>
</dbReference>
<dbReference type="Pfam" id="PF04871">
    <property type="entry name" value="Uso1_p115_C"/>
    <property type="match status" value="1"/>
</dbReference>
<dbReference type="GO" id="GO:0006886">
    <property type="term" value="P:intracellular protein transport"/>
    <property type="evidence" value="ECO:0007669"/>
    <property type="project" value="InterPro"/>
</dbReference>
<dbReference type="InterPro" id="IPR024095">
    <property type="entry name" value="Vesicle_P115"/>
</dbReference>
<accession>A0AAN7TD85</accession>
<evidence type="ECO:0000259" key="6">
    <source>
        <dbReference type="Pfam" id="PF04869"/>
    </source>
</evidence>
<name>A0AAN7TD85_9PEZI</name>